<reference evidence="3 4" key="1">
    <citation type="submission" date="2015-03" db="EMBL/GenBank/DDBJ databases">
        <authorList>
            <person name="Murphy D."/>
        </authorList>
    </citation>
    <scope>NUCLEOTIDE SEQUENCE [LARGE SCALE GENOMIC DNA]</scope>
    <source>
        <strain evidence="3 4">D16</strain>
    </source>
</reference>
<comment type="cofactor">
    <cofactor evidence="1">
        <name>Mn(2+)</name>
        <dbReference type="ChEBI" id="CHEBI:29035"/>
    </cofactor>
    <text evidence="1">The Mn(2+) ion enhances activity.</text>
</comment>
<dbReference type="InterPro" id="IPR002933">
    <property type="entry name" value="Peptidase_M20"/>
</dbReference>
<evidence type="ECO:0000256" key="1">
    <source>
        <dbReference type="PIRSR" id="PIRSR005962-1"/>
    </source>
</evidence>
<keyword evidence="1" id="KW-0479">Metal-binding</keyword>
<dbReference type="InterPro" id="IPR011650">
    <property type="entry name" value="Peptidase_M20_dimer"/>
</dbReference>
<dbReference type="GO" id="GO:0016787">
    <property type="term" value="F:hydrolase activity"/>
    <property type="evidence" value="ECO:0007669"/>
    <property type="project" value="InterPro"/>
</dbReference>
<sequence length="417" mass="44015">MATVSTGSDDISRRADEVLARLPEVRSWQEPLYRDLHQHPELSHQERRTAGVVAARLRESGLTVHEGVGGTGVIGVLRNGEGPAVLLRADMDALPVSEATGLPYASSQERVMHACGHDVHVTCLLGAADLFAQATDHWRGTVIALFQPAEEVGDGAKAMVDDGLADLIGPVDVALAQHVGPAPAGYVAICTGPALAAADSMRITVYGRGGHGSMPQTTVDPVVLAAMIVIRLQMIVSREVAATETVVLTVGSIHSGEKSNVIGDHAVLQLNLRTYDATVRTSVLDVIRRVVVAECQASGSPREPEFELYDSFPPTVNDGAVTERVRSGFSEFFGSRAATMGPQAASEDFSDIPNALGVPYTYWGFGGIDEKVYRTAVDAGRVGADIPVNHSPSFAPAIQPTLDTGTQALVVAGLSWL</sequence>
<feature type="binding site" evidence="1">
    <location>
        <position position="117"/>
    </location>
    <ligand>
        <name>Mn(2+)</name>
        <dbReference type="ChEBI" id="CHEBI:29035"/>
        <label>2</label>
    </ligand>
</feature>
<organism evidence="3 4">
    <name type="scientific">Mycolicibacterium conceptionense</name>
    <dbReference type="NCBI Taxonomy" id="451644"/>
    <lineage>
        <taxon>Bacteria</taxon>
        <taxon>Bacillati</taxon>
        <taxon>Actinomycetota</taxon>
        <taxon>Actinomycetes</taxon>
        <taxon>Mycobacteriales</taxon>
        <taxon>Mycobacteriaceae</taxon>
        <taxon>Mycolicibacterium</taxon>
    </lineage>
</organism>
<dbReference type="NCBIfam" id="TIGR01891">
    <property type="entry name" value="amidohydrolases"/>
    <property type="match status" value="1"/>
</dbReference>
<evidence type="ECO:0000259" key="2">
    <source>
        <dbReference type="Pfam" id="PF07687"/>
    </source>
</evidence>
<dbReference type="PIRSF" id="PIRSF005962">
    <property type="entry name" value="Pept_M20D_amidohydro"/>
    <property type="match status" value="1"/>
</dbReference>
<feature type="binding site" evidence="1">
    <location>
        <position position="151"/>
    </location>
    <ligand>
        <name>Mn(2+)</name>
        <dbReference type="ChEBI" id="CHEBI:29035"/>
        <label>2</label>
    </ligand>
</feature>
<dbReference type="GeneID" id="44294515"/>
<feature type="domain" description="Peptidase M20 dimerisation" evidence="2">
    <location>
        <begin position="200"/>
        <end position="293"/>
    </location>
</feature>
<dbReference type="SUPFAM" id="SSF53187">
    <property type="entry name" value="Zn-dependent exopeptidases"/>
    <property type="match status" value="1"/>
</dbReference>
<dbReference type="GO" id="GO:0046872">
    <property type="term" value="F:metal ion binding"/>
    <property type="evidence" value="ECO:0007669"/>
    <property type="project" value="UniProtKB-KW"/>
</dbReference>
<dbReference type="PANTHER" id="PTHR11014">
    <property type="entry name" value="PEPTIDASE M20 FAMILY MEMBER"/>
    <property type="match status" value="1"/>
</dbReference>
<evidence type="ECO:0000313" key="3">
    <source>
        <dbReference type="EMBL" id="CQD24985.1"/>
    </source>
</evidence>
<keyword evidence="1" id="KW-0464">Manganese</keyword>
<name>A0A0U1DY92_9MYCO</name>
<gene>
    <name evidence="3" type="ORF">BN970_06783</name>
</gene>
<dbReference type="Gene3D" id="3.30.70.360">
    <property type="match status" value="1"/>
</dbReference>
<accession>A0A0U1DY92</accession>
<feature type="binding site" evidence="1">
    <location>
        <position position="178"/>
    </location>
    <ligand>
        <name>Mn(2+)</name>
        <dbReference type="ChEBI" id="CHEBI:29035"/>
        <label>2</label>
    </ligand>
</feature>
<dbReference type="SUPFAM" id="SSF55031">
    <property type="entry name" value="Bacterial exopeptidase dimerisation domain"/>
    <property type="match status" value="1"/>
</dbReference>
<dbReference type="Pfam" id="PF01546">
    <property type="entry name" value="Peptidase_M20"/>
    <property type="match status" value="1"/>
</dbReference>
<dbReference type="AlphaFoldDB" id="A0A0U1DY92"/>
<protein>
    <submittedName>
        <fullName evidence="3">N-alpha-acyl-glutamine aminoacylase</fullName>
    </submittedName>
</protein>
<dbReference type="PANTHER" id="PTHR11014:SF63">
    <property type="entry name" value="METALLOPEPTIDASE, PUTATIVE (AFU_ORTHOLOGUE AFUA_6G09600)-RELATED"/>
    <property type="match status" value="1"/>
</dbReference>
<feature type="binding site" evidence="1">
    <location>
        <position position="115"/>
    </location>
    <ligand>
        <name>Mn(2+)</name>
        <dbReference type="ChEBI" id="CHEBI:29035"/>
        <label>2</label>
    </ligand>
</feature>
<dbReference type="RefSeq" id="WP_085140070.1">
    <property type="nucleotide sequence ID" value="NZ_JACKVA010000020.1"/>
</dbReference>
<dbReference type="EMBL" id="CTEF01000008">
    <property type="protein sequence ID" value="CQD24985.1"/>
    <property type="molecule type" value="Genomic_DNA"/>
</dbReference>
<proteinExistence type="predicted"/>
<dbReference type="Gene3D" id="3.40.630.10">
    <property type="entry name" value="Zn peptidases"/>
    <property type="match status" value="1"/>
</dbReference>
<dbReference type="InterPro" id="IPR017439">
    <property type="entry name" value="Amidohydrolase"/>
</dbReference>
<dbReference type="Pfam" id="PF07687">
    <property type="entry name" value="M20_dimer"/>
    <property type="match status" value="1"/>
</dbReference>
<evidence type="ECO:0000313" key="4">
    <source>
        <dbReference type="Proteomes" id="UP000182227"/>
    </source>
</evidence>
<dbReference type="InterPro" id="IPR036264">
    <property type="entry name" value="Bact_exopeptidase_dim_dom"/>
</dbReference>
<dbReference type="Proteomes" id="UP000182227">
    <property type="component" value="Unassembled WGS sequence"/>
</dbReference>